<evidence type="ECO:0000256" key="1">
    <source>
        <dbReference type="SAM" id="Phobius"/>
    </source>
</evidence>
<dbReference type="RefSeq" id="XP_022328693.1">
    <property type="nucleotide sequence ID" value="XM_022472985.1"/>
</dbReference>
<evidence type="ECO:0000313" key="5">
    <source>
        <dbReference type="RefSeq" id="XP_022328694.1"/>
    </source>
</evidence>
<dbReference type="AlphaFoldDB" id="A0A8B8DM84"/>
<keyword evidence="2" id="KW-0732">Signal</keyword>
<evidence type="ECO:0000313" key="4">
    <source>
        <dbReference type="RefSeq" id="XP_022328693.1"/>
    </source>
</evidence>
<keyword evidence="1" id="KW-0472">Membrane</keyword>
<gene>
    <name evidence="4 5" type="primary">LOC111127746</name>
</gene>
<accession>A0A8B8DM84</accession>
<feature type="transmembrane region" description="Helical" evidence="1">
    <location>
        <begin position="170"/>
        <end position="191"/>
    </location>
</feature>
<evidence type="ECO:0000256" key="2">
    <source>
        <dbReference type="SAM" id="SignalP"/>
    </source>
</evidence>
<name>A0A8B8DM84_CRAVI</name>
<keyword evidence="1" id="KW-0812">Transmembrane</keyword>
<sequence length="748" mass="85375">MKSLLLFVLMFPVLASDLPKGAYRVDSCPKPYDKEAWKNASIELGCSEHSSSSNDIRTKTYYHCLASAYINETIEFCAKLAAIERGKCPIYNYAKGATVATSRSCANFTKGCPNPRESPYYSWSFFKYPECWSINKVSRCFHEEPNCPPEEKGNDTLPTDETTTDGTGQLWIFIVTGLATLAILLFLCCLLSRRNRYLRQCCTKEKPEVGTGPEKQTMLRVVNEQEESTESSVEKDQHTTPEQVVCNENAGSEKGQLVNQCSSIQMTCERFPDIYFNNLIYDLSVKMTKDECKRIKHVLNDEKAADSDILVGIENSLELLNYMKGKYLYSDNVAFAQTIFWVSKSFSLYNICLGYAKDRRNKVIFIEIETGIDKPKCVINCPRVFSDETKENLKKTLAEPLCLDDDAIIYSSEENSEVQTSCKKPTDFSQEGDSNKVYKGLEFHVKENLSESEKEEFREWIEELHPYKFHQNDLPDCPNVVSYTTSCEHAEALTNYFKTDDGRIAASNKKVTKIICNEVITIGDAINGSHFLHVTVRPIENTKPKVEHLRAAASLIVEKSGLKMKEKEVYVREKHEEADDTKIFIEKNREHLLRNLEPRALLSNHEFASYFDKDDMAKIGILENRRDKIEHLLTMCTKLPAGEVEKVLPYLEESAPSRKTIGSDAELDSVRNWIQGNRESLLEEIEPNFIEAILDDMKGVSSDDRALWFDGSKSRKQRAKNFIDFVFQNDENVMVFKQKAIEEFGLAD</sequence>
<evidence type="ECO:0000313" key="3">
    <source>
        <dbReference type="Proteomes" id="UP000694844"/>
    </source>
</evidence>
<dbReference type="GeneID" id="111127746"/>
<keyword evidence="1" id="KW-1133">Transmembrane helix</keyword>
<reference evidence="4 5" key="1">
    <citation type="submission" date="2025-04" db="UniProtKB">
        <authorList>
            <consortium name="RefSeq"/>
        </authorList>
    </citation>
    <scope>IDENTIFICATION</scope>
    <source>
        <tissue evidence="4 5">Whole sample</tissue>
    </source>
</reference>
<dbReference type="InterPro" id="IPR011029">
    <property type="entry name" value="DEATH-like_dom_sf"/>
</dbReference>
<dbReference type="Gene3D" id="1.10.533.10">
    <property type="entry name" value="Death Domain, Fas"/>
    <property type="match status" value="1"/>
</dbReference>
<protein>
    <submittedName>
        <fullName evidence="4 5">Uncharacterized protein LOC111127746</fullName>
    </submittedName>
</protein>
<feature type="chain" id="PRO_5044666308" evidence="2">
    <location>
        <begin position="16"/>
        <end position="748"/>
    </location>
</feature>
<feature type="signal peptide" evidence="2">
    <location>
        <begin position="1"/>
        <end position="15"/>
    </location>
</feature>
<organism evidence="3 5">
    <name type="scientific">Crassostrea virginica</name>
    <name type="common">Eastern oyster</name>
    <dbReference type="NCBI Taxonomy" id="6565"/>
    <lineage>
        <taxon>Eukaryota</taxon>
        <taxon>Metazoa</taxon>
        <taxon>Spiralia</taxon>
        <taxon>Lophotrochozoa</taxon>
        <taxon>Mollusca</taxon>
        <taxon>Bivalvia</taxon>
        <taxon>Autobranchia</taxon>
        <taxon>Pteriomorphia</taxon>
        <taxon>Ostreida</taxon>
        <taxon>Ostreoidea</taxon>
        <taxon>Ostreidae</taxon>
        <taxon>Crassostrea</taxon>
    </lineage>
</organism>
<dbReference type="Proteomes" id="UP000694844">
    <property type="component" value="Chromosome 4"/>
</dbReference>
<dbReference type="KEGG" id="cvn:111127746"/>
<dbReference type="RefSeq" id="XP_022328694.1">
    <property type="nucleotide sequence ID" value="XM_022472986.1"/>
</dbReference>
<proteinExistence type="predicted"/>
<keyword evidence="3" id="KW-1185">Reference proteome</keyword>